<comment type="caution">
    <text evidence="1">The sequence shown here is derived from an EMBL/GenBank/DDBJ whole genome shotgun (WGS) entry which is preliminary data.</text>
</comment>
<dbReference type="RefSeq" id="WP_254163515.1">
    <property type="nucleotide sequence ID" value="NZ_JAHESF010000010.1"/>
</dbReference>
<accession>A0AAP2GJ46</accession>
<gene>
    <name evidence="1" type="ORF">KK083_12200</name>
</gene>
<sequence length="77" mass="8366">MKSTQSIWQDQTAPGNMKTAIVMGTSHVHSQTPRVRPCASTGVGMLVKNTNMGCEHGLRVQVERRYEDAVGNQIPAA</sequence>
<evidence type="ECO:0000313" key="1">
    <source>
        <dbReference type="EMBL" id="MBT1697644.1"/>
    </source>
</evidence>
<reference evidence="1 2" key="1">
    <citation type="submission" date="2021-05" db="EMBL/GenBank/DDBJ databases">
        <title>A Polyphasic approach of four new species of the genus Ohtaekwangia: Ohtaekwangia histidinii sp. nov., Ohtaekwangia cretensis sp. nov., Ohtaekwangia indiensis sp. nov., Ohtaekwangia reichenbachii sp. nov. from diverse environment.</title>
        <authorList>
            <person name="Octaviana S."/>
        </authorList>
    </citation>
    <scope>NUCLEOTIDE SEQUENCE [LARGE SCALE GENOMIC DNA]</scope>
    <source>
        <strain evidence="1 2">PWU4</strain>
    </source>
</reference>
<organism evidence="1 2">
    <name type="scientific">Chryseosolibacter histidini</name>
    <dbReference type="NCBI Taxonomy" id="2782349"/>
    <lineage>
        <taxon>Bacteria</taxon>
        <taxon>Pseudomonadati</taxon>
        <taxon>Bacteroidota</taxon>
        <taxon>Cytophagia</taxon>
        <taxon>Cytophagales</taxon>
        <taxon>Chryseotaleaceae</taxon>
        <taxon>Chryseosolibacter</taxon>
    </lineage>
</organism>
<dbReference type="AlphaFoldDB" id="A0AAP2GJ46"/>
<protein>
    <submittedName>
        <fullName evidence="1">Uncharacterized protein</fullName>
    </submittedName>
</protein>
<dbReference type="EMBL" id="JAHESF010000010">
    <property type="protein sequence ID" value="MBT1697644.1"/>
    <property type="molecule type" value="Genomic_DNA"/>
</dbReference>
<dbReference type="Proteomes" id="UP001319200">
    <property type="component" value="Unassembled WGS sequence"/>
</dbReference>
<evidence type="ECO:0000313" key="2">
    <source>
        <dbReference type="Proteomes" id="UP001319200"/>
    </source>
</evidence>
<keyword evidence="2" id="KW-1185">Reference proteome</keyword>
<name>A0AAP2GJ46_9BACT</name>
<proteinExistence type="predicted"/>